<dbReference type="EMBL" id="LC738879">
    <property type="protein sequence ID" value="BDT62889.1"/>
    <property type="molecule type" value="Genomic_DNA"/>
</dbReference>
<reference evidence="2" key="1">
    <citation type="submission" date="2022-10" db="EMBL/GenBank/DDBJ databases">
        <title>Genome sequences of endogenous nimaviruses in decapod crustaceans.</title>
        <authorList>
            <person name="Kawato S."/>
            <person name="Nozaki R."/>
            <person name="Kondo H."/>
            <person name="Hirono I."/>
        </authorList>
    </citation>
    <scope>NUCLEOTIDE SEQUENCE</scope>
    <source>
        <strain evidence="2">Ube2021</strain>
    </source>
</reference>
<dbReference type="InterPro" id="IPR029526">
    <property type="entry name" value="PGBD"/>
</dbReference>
<feature type="domain" description="PiggyBac transposable element-derived protein" evidence="1">
    <location>
        <begin position="68"/>
        <end position="433"/>
    </location>
</feature>
<sequence length="479" mass="55275">MGIQKKMKMYYKFNDYTGNTADIARSKIHSRYTKLNKLYREIDSDDSQEIDNDDDSEDDYGIVIDDKSPHDYLSHYIPGDIISNLSRGTNMKIRDNQNKGSLADVDDTTIRRFLGVNLMMSVIKYPQLHLYWMGNTKVSGIADSMSLDEFMSIIKHLQFDYNSENNHNKSDDKLLKFRPLLDSIKMRCKQLPVPSKVAVAMMVMSFDNGFQKIEIMKKNMDVPTGLVTFVLIAPDGRLLDIEFYQSYDKLIEAVKNTKLDISDYDDLSMGEAAVLRFIKSVRPGTMFFFGEEFTTLRLLDILDKHNMGGTGIIAEKHIPHTIKNFSTINFDQHVIEDGNNCIISWQSLYFASTVLEVESTKSFLTLCMYKGQEVISEKSKRPDPNIVCKYYEYIQGVDIFRSLFVCDNSSFRTGKDNVDLILTLINIACINSWSEYRVDYPHRNKSRVMCIRSFKVYIADDYMTIKNDNTLININNDNE</sequence>
<accession>A0A9C7CFL1</accession>
<proteinExistence type="predicted"/>
<dbReference type="PANTHER" id="PTHR47272">
    <property type="entry name" value="DDE_TNP_1_7 DOMAIN-CONTAINING PROTEIN"/>
    <property type="match status" value="1"/>
</dbReference>
<evidence type="ECO:0000259" key="1">
    <source>
        <dbReference type="Pfam" id="PF13843"/>
    </source>
</evidence>
<evidence type="ECO:0000313" key="2">
    <source>
        <dbReference type="EMBL" id="BDT62889.1"/>
    </source>
</evidence>
<protein>
    <submittedName>
        <fullName evidence="2">PiggyBac transposable element</fullName>
    </submittedName>
</protein>
<dbReference type="PANTHER" id="PTHR47272:SF2">
    <property type="entry name" value="PIGGYBAC TRANSPOSABLE ELEMENT-DERIVED PROTEIN 3-LIKE"/>
    <property type="match status" value="1"/>
</dbReference>
<organism evidence="2">
    <name type="scientific">Trachysalambria curvirostris majanivirus</name>
    <dbReference type="NCBI Taxonomy" id="2984281"/>
    <lineage>
        <taxon>Viruses</taxon>
        <taxon>Viruses incertae sedis</taxon>
        <taxon>Naldaviricetes</taxon>
        <taxon>Nimaviridae</taxon>
    </lineage>
</organism>
<dbReference type="Pfam" id="PF13843">
    <property type="entry name" value="DDE_Tnp_1_7"/>
    <property type="match status" value="1"/>
</dbReference>
<name>A0A9C7CFL1_9VIRU</name>